<dbReference type="SUPFAM" id="SSF51445">
    <property type="entry name" value="(Trans)glycosidases"/>
    <property type="match status" value="1"/>
</dbReference>
<dbReference type="PRINTS" id="PR00740">
    <property type="entry name" value="GLHYDRLASE27"/>
</dbReference>
<evidence type="ECO:0000256" key="1">
    <source>
        <dbReference type="ARBA" id="ARBA00001255"/>
    </source>
</evidence>
<dbReference type="Pfam" id="PF17801">
    <property type="entry name" value="Melibiase_C"/>
    <property type="match status" value="1"/>
</dbReference>
<dbReference type="InterPro" id="IPR013780">
    <property type="entry name" value="Glyco_hydro_b"/>
</dbReference>
<evidence type="ECO:0000313" key="10">
    <source>
        <dbReference type="Proteomes" id="UP001447188"/>
    </source>
</evidence>
<evidence type="ECO:0000313" key="9">
    <source>
        <dbReference type="EMBL" id="KAL0638315.1"/>
    </source>
</evidence>
<comment type="catalytic activity">
    <reaction evidence="1 7">
        <text>Hydrolysis of terminal, non-reducing alpha-D-galactose residues in alpha-D-galactosides, including galactose oligosaccharides, galactomannans and galactolipids.</text>
        <dbReference type="EC" id="3.2.1.22"/>
    </reaction>
</comment>
<evidence type="ECO:0000256" key="4">
    <source>
        <dbReference type="ARBA" id="ARBA00022729"/>
    </source>
</evidence>
<evidence type="ECO:0000256" key="2">
    <source>
        <dbReference type="ARBA" id="ARBA00009743"/>
    </source>
</evidence>
<organism evidence="9 10">
    <name type="scientific">Discina gigas</name>
    <dbReference type="NCBI Taxonomy" id="1032678"/>
    <lineage>
        <taxon>Eukaryota</taxon>
        <taxon>Fungi</taxon>
        <taxon>Dikarya</taxon>
        <taxon>Ascomycota</taxon>
        <taxon>Pezizomycotina</taxon>
        <taxon>Pezizomycetes</taxon>
        <taxon>Pezizales</taxon>
        <taxon>Discinaceae</taxon>
        <taxon>Discina</taxon>
    </lineage>
</organism>
<gene>
    <name evidence="9" type="ORF">Q9L58_002617</name>
</gene>
<keyword evidence="4" id="KW-0732">Signal</keyword>
<keyword evidence="7" id="KW-1015">Disulfide bond</keyword>
<evidence type="ECO:0000259" key="8">
    <source>
        <dbReference type="Pfam" id="PF17801"/>
    </source>
</evidence>
<accession>A0ABR3GQW8</accession>
<protein>
    <recommendedName>
        <fullName evidence="3 7">Alpha-galactosidase</fullName>
        <ecNumber evidence="3 7">3.2.1.22</ecNumber>
    </recommendedName>
    <alternativeName>
        <fullName evidence="7">Melibiase</fullName>
    </alternativeName>
</protein>
<feature type="domain" description="Alpha galactosidase C-terminal" evidence="8">
    <location>
        <begin position="105"/>
        <end position="178"/>
    </location>
</feature>
<dbReference type="Gene3D" id="3.20.20.70">
    <property type="entry name" value="Aldolase class I"/>
    <property type="match status" value="1"/>
</dbReference>
<keyword evidence="5 7" id="KW-0378">Hydrolase</keyword>
<dbReference type="PANTHER" id="PTHR11452:SF61">
    <property type="entry name" value="ALPHA-GALACTOSIDASE B-RELATED"/>
    <property type="match status" value="1"/>
</dbReference>
<dbReference type="Proteomes" id="UP001447188">
    <property type="component" value="Unassembled WGS sequence"/>
</dbReference>
<evidence type="ECO:0000256" key="7">
    <source>
        <dbReference type="RuleBase" id="RU361168"/>
    </source>
</evidence>
<dbReference type="Pfam" id="PF16499">
    <property type="entry name" value="Melibiase_2"/>
    <property type="match status" value="1"/>
</dbReference>
<dbReference type="PANTHER" id="PTHR11452">
    <property type="entry name" value="ALPHA-GALACTOSIDASE/ALPHA-N-ACETYLGALACTOSAMINIDASE"/>
    <property type="match status" value="1"/>
</dbReference>
<dbReference type="InterPro" id="IPR002241">
    <property type="entry name" value="Glyco_hydro_27"/>
</dbReference>
<sequence>MTGDSSSTWTYIQSAVTNNAKYLNYVGFYGHNDMDMMEIGNGDLTLTEARTHFAAWAFMKSPILLGTDLSALTTDELAVIKNTELLAFHQDATYGAAAKQYKTTNPPEYYSGQSTKGIHVFIINFTGAASTRTVTFSEVAGLSAGVSYKVYNMWTKTDVGTFTNSYSASVASHDTMAVLITPV</sequence>
<keyword evidence="10" id="KW-1185">Reference proteome</keyword>
<dbReference type="Gene3D" id="2.60.40.1180">
    <property type="entry name" value="Golgi alpha-mannosidase II"/>
    <property type="match status" value="1"/>
</dbReference>
<dbReference type="SUPFAM" id="SSF51011">
    <property type="entry name" value="Glycosyl hydrolase domain"/>
    <property type="match status" value="1"/>
</dbReference>
<keyword evidence="6 7" id="KW-0326">Glycosidase</keyword>
<dbReference type="InterPro" id="IPR041233">
    <property type="entry name" value="Melibiase_C"/>
</dbReference>
<comment type="caution">
    <text evidence="9">The sequence shown here is derived from an EMBL/GenBank/DDBJ whole genome shotgun (WGS) entry which is preliminary data.</text>
</comment>
<dbReference type="InterPro" id="IPR013785">
    <property type="entry name" value="Aldolase_TIM"/>
</dbReference>
<proteinExistence type="inferred from homology"/>
<evidence type="ECO:0000256" key="5">
    <source>
        <dbReference type="ARBA" id="ARBA00022801"/>
    </source>
</evidence>
<comment type="similarity">
    <text evidence="2 7">Belongs to the glycosyl hydrolase 27 family.</text>
</comment>
<dbReference type="InterPro" id="IPR017853">
    <property type="entry name" value="GH"/>
</dbReference>
<reference evidence="9 10" key="1">
    <citation type="submission" date="2024-02" db="EMBL/GenBank/DDBJ databases">
        <title>Discinaceae phylogenomics.</title>
        <authorList>
            <person name="Dirks A.C."/>
            <person name="James T.Y."/>
        </authorList>
    </citation>
    <scope>NUCLEOTIDE SEQUENCE [LARGE SCALE GENOMIC DNA]</scope>
    <source>
        <strain evidence="9 10">ACD0624</strain>
    </source>
</reference>
<dbReference type="EMBL" id="JBBBZM010000023">
    <property type="protein sequence ID" value="KAL0638315.1"/>
    <property type="molecule type" value="Genomic_DNA"/>
</dbReference>
<evidence type="ECO:0000256" key="3">
    <source>
        <dbReference type="ARBA" id="ARBA00012755"/>
    </source>
</evidence>
<evidence type="ECO:0000256" key="6">
    <source>
        <dbReference type="ARBA" id="ARBA00023295"/>
    </source>
</evidence>
<name>A0ABR3GQW8_9PEZI</name>
<dbReference type="EC" id="3.2.1.22" evidence="3 7"/>